<evidence type="ECO:0000313" key="3">
    <source>
        <dbReference type="Proteomes" id="UP001172457"/>
    </source>
</evidence>
<sequence length="150" mass="16835">MAPGDAALKQPNLHPVYTVTNTQNKVCILDGIKVKLFKLHARGYKVLDHIDDTPPPTKTDTGDETSVKLFLMNKFSFIVYLIKTKNTKSHTVTRSVAERWHIATEPSHRLPVKSQWRRNGGQGRPNRHPDRRSRTTSSVAAVIGSGGRNR</sequence>
<dbReference type="EMBL" id="JARYMX010000005">
    <property type="protein sequence ID" value="KAJ9547307.1"/>
    <property type="molecule type" value="Genomic_DNA"/>
</dbReference>
<accession>A0AA38W5D7</accession>
<protein>
    <submittedName>
        <fullName evidence="2">Uncharacterized protein</fullName>
    </submittedName>
</protein>
<dbReference type="Proteomes" id="UP001172457">
    <property type="component" value="Chromosome 5"/>
</dbReference>
<feature type="region of interest" description="Disordered" evidence="1">
    <location>
        <begin position="108"/>
        <end position="150"/>
    </location>
</feature>
<name>A0AA38W5D7_9ASTR</name>
<dbReference type="AlphaFoldDB" id="A0AA38W5D7"/>
<reference evidence="2" key="1">
    <citation type="submission" date="2023-03" db="EMBL/GenBank/DDBJ databases">
        <title>Chromosome-scale reference genome and RAD-based genetic map of yellow starthistle (Centaurea solstitialis) reveal putative structural variation and QTLs associated with invader traits.</title>
        <authorList>
            <person name="Reatini B."/>
            <person name="Cang F.A."/>
            <person name="Jiang Q."/>
            <person name="Mckibben M.T.W."/>
            <person name="Barker M.S."/>
            <person name="Rieseberg L.H."/>
            <person name="Dlugosch K.M."/>
        </authorList>
    </citation>
    <scope>NUCLEOTIDE SEQUENCE</scope>
    <source>
        <strain evidence="2">CAN-66</strain>
        <tissue evidence="2">Leaf</tissue>
    </source>
</reference>
<keyword evidence="3" id="KW-1185">Reference proteome</keyword>
<evidence type="ECO:0000256" key="1">
    <source>
        <dbReference type="SAM" id="MobiDB-lite"/>
    </source>
</evidence>
<proteinExistence type="predicted"/>
<organism evidence="2 3">
    <name type="scientific">Centaurea solstitialis</name>
    <name type="common">yellow star-thistle</name>
    <dbReference type="NCBI Taxonomy" id="347529"/>
    <lineage>
        <taxon>Eukaryota</taxon>
        <taxon>Viridiplantae</taxon>
        <taxon>Streptophyta</taxon>
        <taxon>Embryophyta</taxon>
        <taxon>Tracheophyta</taxon>
        <taxon>Spermatophyta</taxon>
        <taxon>Magnoliopsida</taxon>
        <taxon>eudicotyledons</taxon>
        <taxon>Gunneridae</taxon>
        <taxon>Pentapetalae</taxon>
        <taxon>asterids</taxon>
        <taxon>campanulids</taxon>
        <taxon>Asterales</taxon>
        <taxon>Asteraceae</taxon>
        <taxon>Carduoideae</taxon>
        <taxon>Cardueae</taxon>
        <taxon>Centaureinae</taxon>
        <taxon>Centaurea</taxon>
    </lineage>
</organism>
<comment type="caution">
    <text evidence="2">The sequence shown here is derived from an EMBL/GenBank/DDBJ whole genome shotgun (WGS) entry which is preliminary data.</text>
</comment>
<evidence type="ECO:0000313" key="2">
    <source>
        <dbReference type="EMBL" id="KAJ9547307.1"/>
    </source>
</evidence>
<gene>
    <name evidence="2" type="ORF">OSB04_019850</name>
</gene>